<name>X0VJV4_9ZZZZ</name>
<feature type="non-terminal residue" evidence="2">
    <location>
        <position position="261"/>
    </location>
</feature>
<feature type="domain" description="DUF4015" evidence="1">
    <location>
        <begin position="42"/>
        <end position="261"/>
    </location>
</feature>
<comment type="caution">
    <text evidence="2">The sequence shown here is derived from an EMBL/GenBank/DDBJ whole genome shotgun (WGS) entry which is preliminary data.</text>
</comment>
<evidence type="ECO:0000313" key="2">
    <source>
        <dbReference type="EMBL" id="GAG18559.1"/>
    </source>
</evidence>
<reference evidence="2" key="1">
    <citation type="journal article" date="2014" name="Front. Microbiol.">
        <title>High frequency of phylogenetically diverse reductive dehalogenase-homologous genes in deep subseafloor sedimentary metagenomes.</title>
        <authorList>
            <person name="Kawai M."/>
            <person name="Futagami T."/>
            <person name="Toyoda A."/>
            <person name="Takaki Y."/>
            <person name="Nishi S."/>
            <person name="Hori S."/>
            <person name="Arai W."/>
            <person name="Tsubouchi T."/>
            <person name="Morono Y."/>
            <person name="Uchiyama I."/>
            <person name="Ito T."/>
            <person name="Fujiyama A."/>
            <person name="Inagaki F."/>
            <person name="Takami H."/>
        </authorList>
    </citation>
    <scope>NUCLEOTIDE SEQUENCE</scope>
    <source>
        <strain evidence="2">Expedition CK06-06</strain>
    </source>
</reference>
<dbReference type="InterPro" id="IPR017853">
    <property type="entry name" value="GH"/>
</dbReference>
<sequence>KANKIISNKPEKGKQLIIPGIVQMDINNMKPTKRGANFAPKGIYLNGSIASSEKVFKSITRKLKSAGGNTVVFDVKDCDGKVRFATESKLAKEIGAVKATIPLPKLIYHCKKEKIHSVARIAVFRDIMLAKKKENFKLKYNGNGDPAEKNQWVDPSIDEVINYNIELAVELAKAGVDEINFDYMRFPALKYVETNGFNRIEVITKFLQKAKKILKPYGVKISVDVFAAIAFPGSTKTRDRIGQDLKEIAKHVDTIYLMAYP</sequence>
<accession>X0VJV4</accession>
<dbReference type="SUPFAM" id="SSF51445">
    <property type="entry name" value="(Trans)glycosidases"/>
    <property type="match status" value="1"/>
</dbReference>
<organism evidence="2">
    <name type="scientific">marine sediment metagenome</name>
    <dbReference type="NCBI Taxonomy" id="412755"/>
    <lineage>
        <taxon>unclassified sequences</taxon>
        <taxon>metagenomes</taxon>
        <taxon>ecological metagenomes</taxon>
    </lineage>
</organism>
<dbReference type="Gene3D" id="3.20.20.80">
    <property type="entry name" value="Glycosidases"/>
    <property type="match status" value="1"/>
</dbReference>
<dbReference type="Pfam" id="PF13200">
    <property type="entry name" value="DUF4015"/>
    <property type="match status" value="1"/>
</dbReference>
<dbReference type="InterPro" id="IPR025275">
    <property type="entry name" value="DUF4015"/>
</dbReference>
<gene>
    <name evidence="2" type="ORF">S01H1_50867</name>
</gene>
<dbReference type="EMBL" id="BARS01032795">
    <property type="protein sequence ID" value="GAG18559.1"/>
    <property type="molecule type" value="Genomic_DNA"/>
</dbReference>
<evidence type="ECO:0000259" key="1">
    <source>
        <dbReference type="Pfam" id="PF13200"/>
    </source>
</evidence>
<feature type="non-terminal residue" evidence="2">
    <location>
        <position position="1"/>
    </location>
</feature>
<proteinExistence type="predicted"/>
<dbReference type="AlphaFoldDB" id="X0VJV4"/>
<protein>
    <recommendedName>
        <fullName evidence="1">DUF4015 domain-containing protein</fullName>
    </recommendedName>
</protein>